<dbReference type="Gene3D" id="3.40.50.1820">
    <property type="entry name" value="alpha/beta hydrolase"/>
    <property type="match status" value="1"/>
</dbReference>
<keyword evidence="4" id="KW-1185">Reference proteome</keyword>
<sequence>MKIKTILTALFATTSFCSFAQQTLTDEYGLLIDSSHIISMFSDDSTESAISSALSSIGNTWSINSTEMLRTCEWWEGEEPLGTIGSKINQSSSIDNAEAIQRTCLQWSEYPKYYYGTAHIYLSNDGQLDKPVVVVQPYNVNLEDSGYSEQQFYSDINQGGLATSLRSAGYDVILYRYKQQDRGVEFNADGVKRLLDVINDKSGISSTSLVGLSMGGVVTRFALRELEKTGSLNKVATFVSFDAPHLGSNFPRSILDNTNRLLSKIDTSLCGLKGVCRDARRKLEAIISKLNTKTFNELIINTPSGSSDRTALLSKLASLGHVQTIPSLALTNGAQSSTQGAPNSILTSHFKLYRAWYNGGSEYFKVYTTPSVDNVSGGYADFYQVFSDLIAGQEHPITPYVTIGQRHSFVSTLSALAGSENYWTEVAAYPSNNEEHMTLTYAKARKIREWLDTYQY</sequence>
<accession>A4CEQ6</accession>
<protein>
    <recommendedName>
        <fullName evidence="2">DUF676 domain-containing protein</fullName>
    </recommendedName>
</protein>
<feature type="signal peptide" evidence="1">
    <location>
        <begin position="1"/>
        <end position="20"/>
    </location>
</feature>
<organism evidence="3 4">
    <name type="scientific">Pseudoalteromonas tunicata D2</name>
    <dbReference type="NCBI Taxonomy" id="87626"/>
    <lineage>
        <taxon>Bacteria</taxon>
        <taxon>Pseudomonadati</taxon>
        <taxon>Pseudomonadota</taxon>
        <taxon>Gammaproteobacteria</taxon>
        <taxon>Alteromonadales</taxon>
        <taxon>Pseudoalteromonadaceae</taxon>
        <taxon>Pseudoalteromonas</taxon>
    </lineage>
</organism>
<dbReference type="EMBL" id="AAOH01000009">
    <property type="protein sequence ID" value="EAR26785.1"/>
    <property type="molecule type" value="Genomic_DNA"/>
</dbReference>
<evidence type="ECO:0000313" key="3">
    <source>
        <dbReference type="EMBL" id="EAR26785.1"/>
    </source>
</evidence>
<evidence type="ECO:0000313" key="4">
    <source>
        <dbReference type="Proteomes" id="UP000006201"/>
    </source>
</evidence>
<dbReference type="InterPro" id="IPR029058">
    <property type="entry name" value="AB_hydrolase_fold"/>
</dbReference>
<dbReference type="AlphaFoldDB" id="A4CEQ6"/>
<dbReference type="Proteomes" id="UP000006201">
    <property type="component" value="Unassembled WGS sequence"/>
</dbReference>
<dbReference type="InterPro" id="IPR007751">
    <property type="entry name" value="DUF676_lipase-like"/>
</dbReference>
<evidence type="ECO:0000259" key="2">
    <source>
        <dbReference type="Pfam" id="PF05057"/>
    </source>
</evidence>
<dbReference type="HOGENOM" id="CLU_599736_0_0_6"/>
<dbReference type="RefSeq" id="WP_009840565.1">
    <property type="nucleotide sequence ID" value="NZ_CH959302.1"/>
</dbReference>
<proteinExistence type="predicted"/>
<feature type="chain" id="PRO_5002667309" description="DUF676 domain-containing protein" evidence="1">
    <location>
        <begin position="21"/>
        <end position="456"/>
    </location>
</feature>
<dbReference type="STRING" id="87626.PTD2_16611"/>
<keyword evidence="1" id="KW-0732">Signal</keyword>
<comment type="caution">
    <text evidence="3">The sequence shown here is derived from an EMBL/GenBank/DDBJ whole genome shotgun (WGS) entry which is preliminary data.</text>
</comment>
<dbReference type="Pfam" id="PF05057">
    <property type="entry name" value="DUF676"/>
    <property type="match status" value="1"/>
</dbReference>
<dbReference type="SUPFAM" id="SSF53474">
    <property type="entry name" value="alpha/beta-Hydrolases"/>
    <property type="match status" value="1"/>
</dbReference>
<dbReference type="OrthoDB" id="556502at2"/>
<gene>
    <name evidence="3" type="ORF">PTD2_16611</name>
</gene>
<evidence type="ECO:0000256" key="1">
    <source>
        <dbReference type="SAM" id="SignalP"/>
    </source>
</evidence>
<name>A4CEQ6_9GAMM</name>
<feature type="domain" description="DUF676" evidence="2">
    <location>
        <begin position="192"/>
        <end position="269"/>
    </location>
</feature>
<reference evidence="3 4" key="1">
    <citation type="submission" date="2006-02" db="EMBL/GenBank/DDBJ databases">
        <authorList>
            <person name="Moran M.A."/>
            <person name="Kjelleberg S."/>
            <person name="Egan S."/>
            <person name="Saunders N."/>
            <person name="Thomas T."/>
            <person name="Ferriera S."/>
            <person name="Johnson J."/>
            <person name="Kravitz S."/>
            <person name="Halpern A."/>
            <person name="Remington K."/>
            <person name="Beeson K."/>
            <person name="Tran B."/>
            <person name="Rogers Y.-H."/>
            <person name="Friedman R."/>
            <person name="Venter J.C."/>
        </authorList>
    </citation>
    <scope>NUCLEOTIDE SEQUENCE [LARGE SCALE GENOMIC DNA]</scope>
    <source>
        <strain evidence="3 4">D2</strain>
    </source>
</reference>
<dbReference type="eggNOG" id="COG1075">
    <property type="taxonomic scope" value="Bacteria"/>
</dbReference>